<keyword evidence="2" id="KW-0472">Membrane</keyword>
<evidence type="ECO:0000313" key="3">
    <source>
        <dbReference type="EMBL" id="KXT18024.1"/>
    </source>
</evidence>
<dbReference type="Proteomes" id="UP000073492">
    <property type="component" value="Unassembled WGS sequence"/>
</dbReference>
<name>A0A139ITV9_9PEZI</name>
<evidence type="ECO:0000256" key="1">
    <source>
        <dbReference type="SAM" id="MobiDB-lite"/>
    </source>
</evidence>
<evidence type="ECO:0000313" key="4">
    <source>
        <dbReference type="Proteomes" id="UP000073492"/>
    </source>
</evidence>
<gene>
    <name evidence="3" type="ORF">AC579_4598</name>
</gene>
<dbReference type="EMBL" id="LFZO01000011">
    <property type="protein sequence ID" value="KXT18024.1"/>
    <property type="molecule type" value="Genomic_DNA"/>
</dbReference>
<dbReference type="AlphaFoldDB" id="A0A139ITV9"/>
<keyword evidence="2" id="KW-0812">Transmembrane</keyword>
<accession>A0A139ITV9</accession>
<feature type="region of interest" description="Disordered" evidence="1">
    <location>
        <begin position="283"/>
        <end position="361"/>
    </location>
</feature>
<keyword evidence="2" id="KW-1133">Transmembrane helix</keyword>
<keyword evidence="4" id="KW-1185">Reference proteome</keyword>
<organism evidence="3 4">
    <name type="scientific">Pseudocercospora musae</name>
    <dbReference type="NCBI Taxonomy" id="113226"/>
    <lineage>
        <taxon>Eukaryota</taxon>
        <taxon>Fungi</taxon>
        <taxon>Dikarya</taxon>
        <taxon>Ascomycota</taxon>
        <taxon>Pezizomycotina</taxon>
        <taxon>Dothideomycetes</taxon>
        <taxon>Dothideomycetidae</taxon>
        <taxon>Mycosphaerellales</taxon>
        <taxon>Mycosphaerellaceae</taxon>
        <taxon>Pseudocercospora</taxon>
    </lineage>
</organism>
<proteinExistence type="predicted"/>
<comment type="caution">
    <text evidence="3">The sequence shown here is derived from an EMBL/GenBank/DDBJ whole genome shotgun (WGS) entry which is preliminary data.</text>
</comment>
<sequence>MLAVAPYWPATLSSSKKRRLEATVRYLRESSALVQAPSKRPHLPYCRHSNNLKTHNRPSPTTYCYLDRNVKFTPADPGPSKMIFPLLQILPQRPERQRHHFGQPNMAFWHLFLGLLISTISLIASIIFLTTTTSDRLRYFYVAWTTVSAALVWILVCVSVCLWTRRCEGAMKVEPRKERIGRTVFEVCWPNGSQGSFHSFHRDRPQAQVPAPAKRTSTASPESSPFQLESGKSKHNRTSSHIPFPPTVYSHSRYPPTPSDSSASGNSSNSRIALIYPDSHGFFHDPDLTKPRSPAPPKKHPWCIGGRPSLTYPDSTNDIYHSPTQGPNVSPLSQSPLNRQSAVSALSLDTTSHKQSWRQRA</sequence>
<dbReference type="OrthoDB" id="3647643at2759"/>
<protein>
    <submittedName>
        <fullName evidence="3">Uncharacterized protein</fullName>
    </submittedName>
</protein>
<feature type="compositionally biased region" description="Low complexity" evidence="1">
    <location>
        <begin position="259"/>
        <end position="270"/>
    </location>
</feature>
<evidence type="ECO:0000256" key="2">
    <source>
        <dbReference type="SAM" id="Phobius"/>
    </source>
</evidence>
<feature type="compositionally biased region" description="Polar residues" evidence="1">
    <location>
        <begin position="215"/>
        <end position="227"/>
    </location>
</feature>
<feature type="compositionally biased region" description="Polar residues" evidence="1">
    <location>
        <begin position="312"/>
        <end position="354"/>
    </location>
</feature>
<feature type="region of interest" description="Disordered" evidence="1">
    <location>
        <begin position="199"/>
        <end position="271"/>
    </location>
</feature>
<reference evidence="3 4" key="1">
    <citation type="submission" date="2015-07" db="EMBL/GenBank/DDBJ databases">
        <title>Comparative genomics of the Sigatoka disease complex on banana suggests a link between parallel evolutionary changes in Pseudocercospora fijiensis and Pseudocercospora eumusae and increased virulence on the banana host.</title>
        <authorList>
            <person name="Chang T.-C."/>
            <person name="Salvucci A."/>
            <person name="Crous P.W."/>
            <person name="Stergiopoulos I."/>
        </authorList>
    </citation>
    <scope>NUCLEOTIDE SEQUENCE [LARGE SCALE GENOMIC DNA]</scope>
    <source>
        <strain evidence="3 4">CBS 116634</strain>
    </source>
</reference>
<feature type="transmembrane region" description="Helical" evidence="2">
    <location>
        <begin position="106"/>
        <end position="129"/>
    </location>
</feature>
<feature type="transmembrane region" description="Helical" evidence="2">
    <location>
        <begin position="141"/>
        <end position="163"/>
    </location>
</feature>